<protein>
    <submittedName>
        <fullName evidence="2">Uncharacterized protein</fullName>
    </submittedName>
</protein>
<dbReference type="EMBL" id="CP016591">
    <property type="protein sequence ID" value="ANY19852.1"/>
    <property type="molecule type" value="Genomic_DNA"/>
</dbReference>
<feature type="transmembrane region" description="Helical" evidence="1">
    <location>
        <begin position="120"/>
        <end position="137"/>
    </location>
</feature>
<keyword evidence="1" id="KW-1133">Transmembrane helix</keyword>
<evidence type="ECO:0000313" key="2">
    <source>
        <dbReference type="EMBL" id="ANY19852.1"/>
    </source>
</evidence>
<feature type="transmembrane region" description="Helical" evidence="1">
    <location>
        <begin position="6"/>
        <end position="27"/>
    </location>
</feature>
<organism evidence="2 3">
    <name type="scientific">Tsuneonella dongtanensis</name>
    <dbReference type="NCBI Taxonomy" id="692370"/>
    <lineage>
        <taxon>Bacteria</taxon>
        <taxon>Pseudomonadati</taxon>
        <taxon>Pseudomonadota</taxon>
        <taxon>Alphaproteobacteria</taxon>
        <taxon>Sphingomonadales</taxon>
        <taxon>Erythrobacteraceae</taxon>
        <taxon>Tsuneonella</taxon>
    </lineage>
</organism>
<dbReference type="KEGG" id="ado:A6F68_01335"/>
<dbReference type="RefSeq" id="WP_067677581.1">
    <property type="nucleotide sequence ID" value="NZ_CP016591.1"/>
</dbReference>
<accession>A0A1B2ACG4</accession>
<keyword evidence="3" id="KW-1185">Reference proteome</keyword>
<dbReference type="AlphaFoldDB" id="A0A1B2ACG4"/>
<proteinExistence type="predicted"/>
<gene>
    <name evidence="2" type="ORF">A6F68_01335</name>
</gene>
<dbReference type="OrthoDB" id="7192182at2"/>
<evidence type="ECO:0000256" key="1">
    <source>
        <dbReference type="SAM" id="Phobius"/>
    </source>
</evidence>
<reference evidence="2 3" key="1">
    <citation type="submission" date="2016-07" db="EMBL/GenBank/DDBJ databases">
        <title>Complete genome sequence of Altererythrobacter dongtanensis KCTC 22672, a type strain with esterase isolated from tidal flat.</title>
        <authorList>
            <person name="Cheng H."/>
            <person name="Wu Y.-H."/>
            <person name="Zhou P."/>
            <person name="Huo Y.-Y."/>
            <person name="Wang C.-S."/>
            <person name="Xu X.-W."/>
        </authorList>
    </citation>
    <scope>NUCLEOTIDE SEQUENCE [LARGE SCALE GENOMIC DNA]</scope>
    <source>
        <strain evidence="2 3">KCTC 22672</strain>
    </source>
</reference>
<feature type="transmembrane region" description="Helical" evidence="1">
    <location>
        <begin position="143"/>
        <end position="161"/>
    </location>
</feature>
<keyword evidence="1" id="KW-0812">Transmembrane</keyword>
<sequence>MSGFEFAFSLFGLVLGLAMAEVLAGFVRVLKARTESANKRRKIRIGWMTPTLGAIVIVDLVTAWNLAWRTLQEVEVSVPVLFAGMIETGLYFIAASLVWPDDAKDWADLDNWFDRHKAQIGACLCGASLGFWLLYNASGIYSGFPPALAPYVIACAALVFTRTRRQSAAALAVLAGCLTWVVGISTLELMDWLPGITGGLVPASQ</sequence>
<feature type="transmembrane region" description="Helical" evidence="1">
    <location>
        <begin position="168"/>
        <end position="187"/>
    </location>
</feature>
<feature type="transmembrane region" description="Helical" evidence="1">
    <location>
        <begin position="80"/>
        <end position="99"/>
    </location>
</feature>
<feature type="transmembrane region" description="Helical" evidence="1">
    <location>
        <begin position="47"/>
        <end position="68"/>
    </location>
</feature>
<keyword evidence="1" id="KW-0472">Membrane</keyword>
<dbReference type="Proteomes" id="UP000092932">
    <property type="component" value="Chromosome"/>
</dbReference>
<name>A0A1B2ACG4_9SPHN</name>
<evidence type="ECO:0000313" key="3">
    <source>
        <dbReference type="Proteomes" id="UP000092932"/>
    </source>
</evidence>